<sequence>MNSVYTMKGVQDSLEVFEDKVTITPKGILGFMNKGLKGTKTIPFSSIMAIQFKEAGALFSGYLQFTIPGGNESRGGVFSAASDENSFMFANKSNNELAATIKEHIEQKVRELRVPSVVAQPVTSLADELQKLSGLRDSGILSEQEFQAAKLRLIS</sequence>
<protein>
    <recommendedName>
        <fullName evidence="5">SHOCT domain-containing protein</fullName>
    </recommendedName>
</protein>
<dbReference type="EMBL" id="WHUF01000002">
    <property type="protein sequence ID" value="MQA19297.1"/>
    <property type="molecule type" value="Genomic_DNA"/>
</dbReference>
<keyword evidence="4" id="KW-1185">Reference proteome</keyword>
<accession>A0A843SF67</accession>
<dbReference type="Proteomes" id="UP000444318">
    <property type="component" value="Unassembled WGS sequence"/>
</dbReference>
<gene>
    <name evidence="3" type="ORF">GEV01_07190</name>
</gene>
<dbReference type="InterPro" id="IPR018649">
    <property type="entry name" value="SHOCT"/>
</dbReference>
<evidence type="ECO:0008006" key="5">
    <source>
        <dbReference type="Google" id="ProtNLM"/>
    </source>
</evidence>
<dbReference type="RefSeq" id="WP_152802951.1">
    <property type="nucleotide sequence ID" value="NZ_WHUF01000002.1"/>
</dbReference>
<dbReference type="Pfam" id="PF09851">
    <property type="entry name" value="SHOCT"/>
    <property type="match status" value="1"/>
</dbReference>
<name>A0A843SF67_9BURK</name>
<dbReference type="Pfam" id="PF14472">
    <property type="entry name" value="DUF4429"/>
    <property type="match status" value="1"/>
</dbReference>
<evidence type="ECO:0000259" key="1">
    <source>
        <dbReference type="Pfam" id="PF09851"/>
    </source>
</evidence>
<feature type="domain" description="SHOCT" evidence="1">
    <location>
        <begin position="127"/>
        <end position="150"/>
    </location>
</feature>
<proteinExistence type="predicted"/>
<feature type="domain" description="DUF4429" evidence="2">
    <location>
        <begin position="19"/>
        <end position="97"/>
    </location>
</feature>
<reference evidence="3 4" key="1">
    <citation type="submission" date="2019-10" db="EMBL/GenBank/DDBJ databases">
        <title>Two novel species isolated from a subtropical stream in China.</title>
        <authorList>
            <person name="Lu H."/>
        </authorList>
    </citation>
    <scope>NUCLEOTIDE SEQUENCE [LARGE SCALE GENOMIC DNA]</scope>
    <source>
        <strain evidence="3 4">FT103W</strain>
    </source>
</reference>
<evidence type="ECO:0000313" key="4">
    <source>
        <dbReference type="Proteomes" id="UP000444318"/>
    </source>
</evidence>
<evidence type="ECO:0000259" key="2">
    <source>
        <dbReference type="Pfam" id="PF14472"/>
    </source>
</evidence>
<comment type="caution">
    <text evidence="3">The sequence shown here is derived from an EMBL/GenBank/DDBJ whole genome shotgun (WGS) entry which is preliminary data.</text>
</comment>
<dbReference type="InterPro" id="IPR027860">
    <property type="entry name" value="DUF4429"/>
</dbReference>
<organism evidence="3 4">
    <name type="scientific">Rugamonas rivuli</name>
    <dbReference type="NCBI Taxonomy" id="2743358"/>
    <lineage>
        <taxon>Bacteria</taxon>
        <taxon>Pseudomonadati</taxon>
        <taxon>Pseudomonadota</taxon>
        <taxon>Betaproteobacteria</taxon>
        <taxon>Burkholderiales</taxon>
        <taxon>Oxalobacteraceae</taxon>
        <taxon>Telluria group</taxon>
        <taxon>Rugamonas</taxon>
    </lineage>
</organism>
<evidence type="ECO:0000313" key="3">
    <source>
        <dbReference type="EMBL" id="MQA19297.1"/>
    </source>
</evidence>
<dbReference type="AlphaFoldDB" id="A0A843SF67"/>